<proteinExistence type="predicted"/>
<feature type="region of interest" description="Disordered" evidence="1">
    <location>
        <begin position="1"/>
        <end position="26"/>
    </location>
</feature>
<evidence type="ECO:0000313" key="2">
    <source>
        <dbReference type="EMBL" id="QEG43406.1"/>
    </source>
</evidence>
<dbReference type="EMBL" id="CP042914">
    <property type="protein sequence ID" value="QEG43406.1"/>
    <property type="molecule type" value="Genomic_DNA"/>
</dbReference>
<dbReference type="InterPro" id="IPR010869">
    <property type="entry name" value="DUF1501"/>
</dbReference>
<evidence type="ECO:0000256" key="1">
    <source>
        <dbReference type="SAM" id="MobiDB-lite"/>
    </source>
</evidence>
<organism evidence="2 3">
    <name type="scientific">Roseimaritima ulvae</name>
    <dbReference type="NCBI Taxonomy" id="980254"/>
    <lineage>
        <taxon>Bacteria</taxon>
        <taxon>Pseudomonadati</taxon>
        <taxon>Planctomycetota</taxon>
        <taxon>Planctomycetia</taxon>
        <taxon>Pirellulales</taxon>
        <taxon>Pirellulaceae</taxon>
        <taxon>Roseimaritima</taxon>
    </lineage>
</organism>
<dbReference type="SUPFAM" id="SSF53649">
    <property type="entry name" value="Alkaline phosphatase-like"/>
    <property type="match status" value="1"/>
</dbReference>
<accession>A0A5B9R1W2</accession>
<protein>
    <recommendedName>
        <fullName evidence="4">DUF1501 domain-containing protein</fullName>
    </recommendedName>
</protein>
<dbReference type="PANTHER" id="PTHR43737:SF1">
    <property type="entry name" value="DUF1501 DOMAIN-CONTAINING PROTEIN"/>
    <property type="match status" value="1"/>
</dbReference>
<gene>
    <name evidence="2" type="ORF">UC8_54550</name>
</gene>
<dbReference type="InterPro" id="IPR017850">
    <property type="entry name" value="Alkaline_phosphatase_core_sf"/>
</dbReference>
<dbReference type="Proteomes" id="UP000325286">
    <property type="component" value="Chromosome"/>
</dbReference>
<dbReference type="Gene3D" id="3.40.720.10">
    <property type="entry name" value="Alkaline Phosphatase, subunit A"/>
    <property type="match status" value="1"/>
</dbReference>
<evidence type="ECO:0000313" key="3">
    <source>
        <dbReference type="Proteomes" id="UP000325286"/>
    </source>
</evidence>
<sequence length="452" mass="49681">MLNQDRTRQATAASPAPNPNPNSKWFEPARARVKRVIWLFMHGGPSHVDLFDPKPELRRLAGQRVPDSFGVVKTRRKVAANPLLGPLKPFRPRGQSGLEISDFLPEIASHADDLCVIRSMHGDSVNHPQSVYQMNTGSILMGRPSVGSWVAYGLGSENENLPGFVVLPDPAGGLKGGPPAWGNGFLPASYQGVTMRAGEQPILHLQPPAGFTASQQRESLRFAELLNRRHLAARGNDDQLAARLDAYELAFRMQTAAPELVDIAQETAATQTLYGIDQPHSRDFGQRCLLARRMIERGVRFVQVYSGDTNGWDAHSDVLKNHTQHCLATDRPVAGLLQDLKNRGLWDDTLVIWGGEFGRMPMSESGKGRDHNPWGYSLWLAGGGVKSGMAFGATDPIGLRAVEQPVHVRNFHATLLHLLGINPQRLAYYHNGLDERLIGPTDDVDIVPEILA</sequence>
<keyword evidence="3" id="KW-1185">Reference proteome</keyword>
<evidence type="ECO:0008006" key="4">
    <source>
        <dbReference type="Google" id="ProtNLM"/>
    </source>
</evidence>
<dbReference type="Pfam" id="PF07394">
    <property type="entry name" value="DUF1501"/>
    <property type="match status" value="1"/>
</dbReference>
<name>A0A5B9R1W2_9BACT</name>
<dbReference type="PANTHER" id="PTHR43737">
    <property type="entry name" value="BLL7424 PROTEIN"/>
    <property type="match status" value="1"/>
</dbReference>
<dbReference type="KEGG" id="rul:UC8_54550"/>
<reference evidence="2 3" key="1">
    <citation type="submission" date="2019-08" db="EMBL/GenBank/DDBJ databases">
        <title>Deep-cultivation of Planctomycetes and their phenomic and genomic characterization uncovers novel biology.</title>
        <authorList>
            <person name="Wiegand S."/>
            <person name="Jogler M."/>
            <person name="Boedeker C."/>
            <person name="Pinto D."/>
            <person name="Vollmers J."/>
            <person name="Rivas-Marin E."/>
            <person name="Kohn T."/>
            <person name="Peeters S.H."/>
            <person name="Heuer A."/>
            <person name="Rast P."/>
            <person name="Oberbeckmann S."/>
            <person name="Bunk B."/>
            <person name="Jeske O."/>
            <person name="Meyerdierks A."/>
            <person name="Storesund J.E."/>
            <person name="Kallscheuer N."/>
            <person name="Luecker S."/>
            <person name="Lage O.M."/>
            <person name="Pohl T."/>
            <person name="Merkel B.J."/>
            <person name="Hornburger P."/>
            <person name="Mueller R.-W."/>
            <person name="Bruemmer F."/>
            <person name="Labrenz M."/>
            <person name="Spormann A.M."/>
            <person name="Op den Camp H."/>
            <person name="Overmann J."/>
            <person name="Amann R."/>
            <person name="Jetten M.S.M."/>
            <person name="Mascher T."/>
            <person name="Medema M.H."/>
            <person name="Devos D.P."/>
            <person name="Kaster A.-K."/>
            <person name="Ovreas L."/>
            <person name="Rohde M."/>
            <person name="Galperin M.Y."/>
            <person name="Jogler C."/>
        </authorList>
    </citation>
    <scope>NUCLEOTIDE SEQUENCE [LARGE SCALE GENOMIC DNA]</scope>
    <source>
        <strain evidence="2 3">UC8</strain>
    </source>
</reference>
<dbReference type="AlphaFoldDB" id="A0A5B9R1W2"/>